<dbReference type="SUPFAM" id="SSF82697">
    <property type="entry name" value="PurS-like"/>
    <property type="match status" value="1"/>
</dbReference>
<reference evidence="8" key="2">
    <citation type="submission" date="2018-04" db="EMBL/GenBank/DDBJ databases">
        <title>Complete genome sequence of Sulfodiicoccus acidiphilus strain HS-1.</title>
        <authorList>
            <person name="Sakai H.D."/>
            <person name="Kurosawa N."/>
        </authorList>
    </citation>
    <scope>NUCLEOTIDE SEQUENCE [LARGE SCALE GENOMIC DNA]</scope>
    <source>
        <strain evidence="8">HS-1</strain>
    </source>
</reference>
<evidence type="ECO:0000313" key="8">
    <source>
        <dbReference type="Proteomes" id="UP000276741"/>
    </source>
</evidence>
<dbReference type="RefSeq" id="WP_126449068.1">
    <property type="nucleotide sequence ID" value="NZ_AP018553.1"/>
</dbReference>
<keyword evidence="3" id="KW-0547">Nucleotide-binding</keyword>
<reference evidence="7" key="1">
    <citation type="journal article" date="2014" name="Int. J. Syst. Evol. Microbiol.">
        <title>Complete genome sequence of Corynebacterium casei LMG S-19264T (=DSM 44701T), isolated from a smear-ripened cheese.</title>
        <authorList>
            <consortium name="US DOE Joint Genome Institute (JGI-PGF)"/>
            <person name="Walter F."/>
            <person name="Albersmeier A."/>
            <person name="Kalinowski J."/>
            <person name="Ruckert C."/>
        </authorList>
    </citation>
    <scope>NUCLEOTIDE SEQUENCE</scope>
    <source>
        <strain evidence="7">JCM 31740</strain>
    </source>
</reference>
<reference evidence="6" key="3">
    <citation type="journal article" date="2019" name="BMC Res. Notes">
        <title>Complete genome sequence of the Sulfodiicoccus acidiphilus strain HS-1T, the first crenarchaeon that lacks polB3, isolated from an acidic hot spring in Ohwaku-dani, Hakone, Japan.</title>
        <authorList>
            <person name="Sakai H.D."/>
            <person name="Kurosawa N."/>
        </authorList>
    </citation>
    <scope>NUCLEOTIDE SEQUENCE</scope>
    <source>
        <strain evidence="6">HS-1</strain>
    </source>
</reference>
<evidence type="ECO:0000256" key="1">
    <source>
        <dbReference type="ARBA" id="ARBA00022490"/>
    </source>
</evidence>
<dbReference type="InterPro" id="IPR003850">
    <property type="entry name" value="PurS"/>
</dbReference>
<accession>A0A348B0N4</accession>
<dbReference type="InterPro" id="IPR036604">
    <property type="entry name" value="PurS-like_sf"/>
</dbReference>
<dbReference type="PANTHER" id="PTHR34696">
    <property type="entry name" value="PHOSPHORIBOSYLFORMYLGLYCINAMIDINE SYNTHASE SUBUNIT PURS"/>
    <property type="match status" value="1"/>
</dbReference>
<dbReference type="Pfam" id="PF02700">
    <property type="entry name" value="PurS"/>
    <property type="match status" value="1"/>
</dbReference>
<evidence type="ECO:0000256" key="5">
    <source>
        <dbReference type="ARBA" id="ARBA00022840"/>
    </source>
</evidence>
<gene>
    <name evidence="7" type="ORF">GCM10007116_00210</name>
    <name evidence="6" type="ORF">HS1genome_0125</name>
</gene>
<keyword evidence="1" id="KW-0963">Cytoplasm</keyword>
<keyword evidence="5" id="KW-0067">ATP-binding</keyword>
<dbReference type="AlphaFoldDB" id="A0A348B0N4"/>
<evidence type="ECO:0000256" key="2">
    <source>
        <dbReference type="ARBA" id="ARBA00022598"/>
    </source>
</evidence>
<organism evidence="6 8">
    <name type="scientific">Sulfodiicoccus acidiphilus</name>
    <dbReference type="NCBI Taxonomy" id="1670455"/>
    <lineage>
        <taxon>Archaea</taxon>
        <taxon>Thermoproteota</taxon>
        <taxon>Thermoprotei</taxon>
        <taxon>Sulfolobales</taxon>
        <taxon>Sulfolobaceae</taxon>
        <taxon>Sulfodiicoccus</taxon>
    </lineage>
</organism>
<dbReference type="EMBL" id="BMQS01000001">
    <property type="protein sequence ID" value="GGT86236.1"/>
    <property type="molecule type" value="Genomic_DNA"/>
</dbReference>
<dbReference type="PANTHER" id="PTHR34696:SF1">
    <property type="entry name" value="PHOSPHORIBOSYLFORMYLGLYCINAMIDINE SYNTHASE SUBUNIT PURS"/>
    <property type="match status" value="1"/>
</dbReference>
<dbReference type="GO" id="GO:0016874">
    <property type="term" value="F:ligase activity"/>
    <property type="evidence" value="ECO:0007669"/>
    <property type="project" value="UniProtKB-KW"/>
</dbReference>
<dbReference type="Proteomes" id="UP000616143">
    <property type="component" value="Unassembled WGS sequence"/>
</dbReference>
<name>A0A348B0N4_9CREN</name>
<evidence type="ECO:0000313" key="7">
    <source>
        <dbReference type="EMBL" id="GGT86236.1"/>
    </source>
</evidence>
<dbReference type="Gene3D" id="3.30.1280.10">
    <property type="entry name" value="Phosphoribosylformylglycinamidine synthase subunit PurS"/>
    <property type="match status" value="1"/>
</dbReference>
<evidence type="ECO:0000313" key="6">
    <source>
        <dbReference type="EMBL" id="BBD71736.1"/>
    </source>
</evidence>
<sequence length="81" mass="8939">MNFVVDVLVLPKEEIRDPEGEAVKKYLLKENGSKVNEVRAGKLIRLAVDATSPSEAEEIALSLASKGLFNPLVHRVEVRVL</sequence>
<dbReference type="GO" id="GO:0005524">
    <property type="term" value="F:ATP binding"/>
    <property type="evidence" value="ECO:0007669"/>
    <property type="project" value="UniProtKB-KW"/>
</dbReference>
<keyword evidence="2" id="KW-0436">Ligase</keyword>
<evidence type="ECO:0000256" key="3">
    <source>
        <dbReference type="ARBA" id="ARBA00022741"/>
    </source>
</evidence>
<evidence type="ECO:0000256" key="4">
    <source>
        <dbReference type="ARBA" id="ARBA00022755"/>
    </source>
</evidence>
<keyword evidence="8" id="KW-1185">Reference proteome</keyword>
<dbReference type="EMBL" id="AP018553">
    <property type="protein sequence ID" value="BBD71736.1"/>
    <property type="molecule type" value="Genomic_DNA"/>
</dbReference>
<dbReference type="GO" id="GO:0006164">
    <property type="term" value="P:purine nucleotide biosynthetic process"/>
    <property type="evidence" value="ECO:0007669"/>
    <property type="project" value="UniProtKB-KW"/>
</dbReference>
<keyword evidence="4" id="KW-0658">Purine biosynthesis</keyword>
<dbReference type="OrthoDB" id="56303at2157"/>
<reference evidence="7" key="4">
    <citation type="submission" date="2020-09" db="EMBL/GenBank/DDBJ databases">
        <authorList>
            <person name="Sun Q."/>
            <person name="Ohkuma M."/>
        </authorList>
    </citation>
    <scope>NUCLEOTIDE SEQUENCE</scope>
    <source>
        <strain evidence="7">JCM 31740</strain>
    </source>
</reference>
<protein>
    <submittedName>
        <fullName evidence="6">Uncharacterized protein</fullName>
    </submittedName>
</protein>
<dbReference type="KEGG" id="sacd:HS1genome_0125"/>
<proteinExistence type="predicted"/>
<dbReference type="Proteomes" id="UP000276741">
    <property type="component" value="Chromosome"/>
</dbReference>
<dbReference type="GeneID" id="38665618"/>